<dbReference type="RefSeq" id="WP_029096436.1">
    <property type="nucleotide sequence ID" value="NZ_BRLG01000008.1"/>
</dbReference>
<dbReference type="EMBL" id="PDDX01000001">
    <property type="protein sequence ID" value="PHI29968.1"/>
    <property type="molecule type" value="Genomic_DNA"/>
</dbReference>
<dbReference type="EMBL" id="CAADJA010000002">
    <property type="protein sequence ID" value="VFS48802.1"/>
    <property type="molecule type" value="Genomic_DNA"/>
</dbReference>
<dbReference type="Proteomes" id="UP000224974">
    <property type="component" value="Unassembled WGS sequence"/>
</dbReference>
<name>A0A2C6DI52_9GAMM</name>
<reference evidence="4" key="2">
    <citation type="submission" date="2017-09" db="EMBL/GenBank/DDBJ databases">
        <title>FDA dAtabase for Regulatory Grade micrObial Sequences (FDA-ARGOS): Supporting development and validation of Infectious Disease Dx tests.</title>
        <authorList>
            <person name="Minogue T."/>
            <person name="Wolcott M."/>
            <person name="Wasieloski L."/>
            <person name="Aguilar W."/>
            <person name="Moore D."/>
            <person name="Tallon L."/>
            <person name="Sadzewicz L."/>
            <person name="Ott S."/>
            <person name="Zhao X."/>
            <person name="Nagaraj S."/>
            <person name="Vavikolanu K."/>
            <person name="Aluvathingal J."/>
            <person name="Nadendla S."/>
            <person name="Sichtig H."/>
        </authorList>
    </citation>
    <scope>NUCLEOTIDE SEQUENCE [LARGE SCALE GENOMIC DNA]</scope>
    <source>
        <strain evidence="4">FDAARGOS_387</strain>
    </source>
</reference>
<gene>
    <name evidence="2" type="ORF">CRN84_11780</name>
    <name evidence="3" type="ORF">NCTC12282_03384</name>
</gene>
<evidence type="ECO:0000313" key="4">
    <source>
        <dbReference type="Proteomes" id="UP000224974"/>
    </source>
</evidence>
<evidence type="ECO:0000256" key="1">
    <source>
        <dbReference type="SAM" id="MobiDB-lite"/>
    </source>
</evidence>
<evidence type="ECO:0000313" key="5">
    <source>
        <dbReference type="Proteomes" id="UP000373449"/>
    </source>
</evidence>
<sequence>MNDSRSRAWRLAQNKRNKNRGNGSGKREFPREKNWKMLYIRSEKLARAAQLGIDYPRVTNAQIALKAMDEI</sequence>
<evidence type="ECO:0000313" key="2">
    <source>
        <dbReference type="EMBL" id="PHI29968.1"/>
    </source>
</evidence>
<dbReference type="AlphaFoldDB" id="A0A2C6DI52"/>
<proteinExistence type="predicted"/>
<keyword evidence="4" id="KW-1185">Reference proteome</keyword>
<reference evidence="2" key="1">
    <citation type="submission" date="2017-09" db="EMBL/GenBank/DDBJ databases">
        <title>FDA dAtabase for Regulatory Grade micrObial Sequences (FDA-ARGOS): Supporting development and validation of Infectious Disease Dx tests.</title>
        <authorList>
            <person name="Minogue T."/>
            <person name="Wolcott M."/>
            <person name="Wasieloski L."/>
            <person name="Aguilar W."/>
            <person name="Moore D."/>
            <person name="Tallon L.J."/>
            <person name="Sadzewicz L."/>
            <person name="Ott S."/>
            <person name="Zhao X."/>
            <person name="Nagaraj S."/>
            <person name="Vavikolanu K."/>
            <person name="Aluvathingal J."/>
            <person name="Nadendla S."/>
            <person name="Sichtig H."/>
        </authorList>
    </citation>
    <scope>NUCLEOTIDE SEQUENCE</scope>
    <source>
        <strain evidence="2">FDAARGOS_387</strain>
    </source>
</reference>
<reference evidence="3 5" key="3">
    <citation type="submission" date="2019-03" db="EMBL/GenBank/DDBJ databases">
        <authorList>
            <consortium name="Pathogen Informatics"/>
        </authorList>
    </citation>
    <scope>NUCLEOTIDE SEQUENCE [LARGE SCALE GENOMIC DNA]</scope>
    <source>
        <strain evidence="3 5">NCTC12282</strain>
    </source>
</reference>
<dbReference type="STRING" id="1111728.GCA_000427805_01710"/>
<accession>A0A2C6DI52</accession>
<organism evidence="2 4">
    <name type="scientific">Budvicia aquatica</name>
    <dbReference type="NCBI Taxonomy" id="82979"/>
    <lineage>
        <taxon>Bacteria</taxon>
        <taxon>Pseudomonadati</taxon>
        <taxon>Pseudomonadota</taxon>
        <taxon>Gammaproteobacteria</taxon>
        <taxon>Enterobacterales</taxon>
        <taxon>Budviciaceae</taxon>
        <taxon>Budvicia</taxon>
    </lineage>
</organism>
<feature type="region of interest" description="Disordered" evidence="1">
    <location>
        <begin position="1"/>
        <end position="29"/>
    </location>
</feature>
<protein>
    <submittedName>
        <fullName evidence="2">Uncharacterized protein</fullName>
    </submittedName>
</protein>
<evidence type="ECO:0000313" key="3">
    <source>
        <dbReference type="EMBL" id="VFS48802.1"/>
    </source>
</evidence>
<dbReference type="Proteomes" id="UP000373449">
    <property type="component" value="Unassembled WGS sequence"/>
</dbReference>
<dbReference type="OrthoDB" id="8612200at2"/>